<name>A0A5J4R8C1_9ZZZZ</name>
<dbReference type="InterPro" id="IPR007730">
    <property type="entry name" value="SPOR-like_dom"/>
</dbReference>
<accession>A0A5J4R8C1</accession>
<reference evidence="2" key="1">
    <citation type="submission" date="2019-03" db="EMBL/GenBank/DDBJ databases">
        <title>Single cell metagenomics reveals metabolic interactions within the superorganism composed of flagellate Streblomastix strix and complex community of Bacteroidetes bacteria on its surface.</title>
        <authorList>
            <person name="Treitli S.C."/>
            <person name="Kolisko M."/>
            <person name="Husnik F."/>
            <person name="Keeling P."/>
            <person name="Hampl V."/>
        </authorList>
    </citation>
    <scope>NUCLEOTIDE SEQUENCE</scope>
    <source>
        <strain evidence="2">STM</strain>
    </source>
</reference>
<protein>
    <recommendedName>
        <fullName evidence="1">SPOR domain-containing protein</fullName>
    </recommendedName>
</protein>
<dbReference type="GO" id="GO:0042834">
    <property type="term" value="F:peptidoglycan binding"/>
    <property type="evidence" value="ECO:0007669"/>
    <property type="project" value="InterPro"/>
</dbReference>
<comment type="caution">
    <text evidence="2">The sequence shown here is derived from an EMBL/GenBank/DDBJ whole genome shotgun (WGS) entry which is preliminary data.</text>
</comment>
<sequence length="151" mass="17644">MKFYLLFFVLLFSPLFVANAQEQPTIINSLQQKSEGEGKVTIRQEPHIEALLGTRHTGDEEKIIKIAGYRIQVYVGNNSREAREEASRPASRIKELFPSVEVYTYFDPPHWICRVGDFPTIEEADNMMRTIKKEMYLKEVFLIKEQINIYL</sequence>
<organism evidence="2">
    <name type="scientific">termite gut metagenome</name>
    <dbReference type="NCBI Taxonomy" id="433724"/>
    <lineage>
        <taxon>unclassified sequences</taxon>
        <taxon>metagenomes</taxon>
        <taxon>organismal metagenomes</taxon>
    </lineage>
</organism>
<feature type="domain" description="SPOR" evidence="1">
    <location>
        <begin position="68"/>
        <end position="137"/>
    </location>
</feature>
<evidence type="ECO:0000313" key="2">
    <source>
        <dbReference type="EMBL" id="KAA6329919.1"/>
    </source>
</evidence>
<dbReference type="EMBL" id="SNRY01001576">
    <property type="protein sequence ID" value="KAA6329919.1"/>
    <property type="molecule type" value="Genomic_DNA"/>
</dbReference>
<proteinExistence type="predicted"/>
<gene>
    <name evidence="2" type="ORF">EZS27_021321</name>
</gene>
<dbReference type="Pfam" id="PF05036">
    <property type="entry name" value="SPOR"/>
    <property type="match status" value="1"/>
</dbReference>
<evidence type="ECO:0000259" key="1">
    <source>
        <dbReference type="Pfam" id="PF05036"/>
    </source>
</evidence>
<dbReference type="AlphaFoldDB" id="A0A5J4R8C1"/>